<evidence type="ECO:0000313" key="2">
    <source>
        <dbReference type="EMBL" id="GHF52177.1"/>
    </source>
</evidence>
<dbReference type="AlphaFoldDB" id="A0A919B4R3"/>
<sequence length="331" mass="35772">MTPAAGGDAGRREEETRAVAAEVFQRFGTAFADARRAGGRTNVTWIGGGVVVRVAGTPGATDLRREAALAAVLPPQAGYPRVLGSGTTRGREWMVTAEIPAENLDDAWASLDWDRRIEAVRQLWARARAVHGTDPAAAAPLARPRNPFYAQHPGEAAAGLARLHAAGVLTRAEHDRLGTLLDRFWAALPDAARVLNHGDFSPVNALWDGSRVVSLLDFEFAVLAPVHLDLNELVKIAFAPVEPGVTLTEGDAKGRRRLQEAVTGLAGPFLRTPADIDLLLGHAVQLETWGLEREWAKPGREGFRDWEPYRLLTAWAHTDGGHYAPLLGALR</sequence>
<reference evidence="2" key="2">
    <citation type="submission" date="2020-09" db="EMBL/GenBank/DDBJ databases">
        <authorList>
            <person name="Sun Q."/>
            <person name="Ohkuma M."/>
        </authorList>
    </citation>
    <scope>NUCLEOTIDE SEQUENCE</scope>
    <source>
        <strain evidence="2">JCM 4059</strain>
    </source>
</reference>
<accession>A0A919B4R3</accession>
<comment type="caution">
    <text evidence="2">The sequence shown here is derived from an EMBL/GenBank/DDBJ whole genome shotgun (WGS) entry which is preliminary data.</text>
</comment>
<evidence type="ECO:0000259" key="1">
    <source>
        <dbReference type="Pfam" id="PF01636"/>
    </source>
</evidence>
<dbReference type="Gene3D" id="3.90.1200.10">
    <property type="match status" value="1"/>
</dbReference>
<gene>
    <name evidence="2" type="ORF">GCM10010218_36990</name>
</gene>
<protein>
    <recommendedName>
        <fullName evidence="1">Aminoglycoside phosphotransferase domain-containing protein</fullName>
    </recommendedName>
</protein>
<dbReference type="SUPFAM" id="SSF56112">
    <property type="entry name" value="Protein kinase-like (PK-like)"/>
    <property type="match status" value="1"/>
</dbReference>
<dbReference type="RefSeq" id="WP_190130737.1">
    <property type="nucleotide sequence ID" value="NZ_BNBD01000007.1"/>
</dbReference>
<organism evidence="2 3">
    <name type="scientific">Streptomyces mashuensis</name>
    <dbReference type="NCBI Taxonomy" id="33904"/>
    <lineage>
        <taxon>Bacteria</taxon>
        <taxon>Bacillati</taxon>
        <taxon>Actinomycetota</taxon>
        <taxon>Actinomycetes</taxon>
        <taxon>Kitasatosporales</taxon>
        <taxon>Streptomycetaceae</taxon>
        <taxon>Streptomyces</taxon>
    </lineage>
</organism>
<dbReference type="Pfam" id="PF01636">
    <property type="entry name" value="APH"/>
    <property type="match status" value="1"/>
</dbReference>
<name>A0A919B4R3_9ACTN</name>
<reference evidence="2" key="1">
    <citation type="journal article" date="2014" name="Int. J. Syst. Evol. Microbiol.">
        <title>Complete genome sequence of Corynebacterium casei LMG S-19264T (=DSM 44701T), isolated from a smear-ripened cheese.</title>
        <authorList>
            <consortium name="US DOE Joint Genome Institute (JGI-PGF)"/>
            <person name="Walter F."/>
            <person name="Albersmeier A."/>
            <person name="Kalinowski J."/>
            <person name="Ruckert C."/>
        </authorList>
    </citation>
    <scope>NUCLEOTIDE SEQUENCE</scope>
    <source>
        <strain evidence="2">JCM 4059</strain>
    </source>
</reference>
<dbReference type="Proteomes" id="UP000638313">
    <property type="component" value="Unassembled WGS sequence"/>
</dbReference>
<dbReference type="InterPro" id="IPR051678">
    <property type="entry name" value="AGP_Transferase"/>
</dbReference>
<dbReference type="InterPro" id="IPR002575">
    <property type="entry name" value="Aminoglycoside_PTrfase"/>
</dbReference>
<feature type="domain" description="Aminoglycoside phosphotransferase" evidence="1">
    <location>
        <begin position="37"/>
        <end position="242"/>
    </location>
</feature>
<dbReference type="InterPro" id="IPR011009">
    <property type="entry name" value="Kinase-like_dom_sf"/>
</dbReference>
<proteinExistence type="predicted"/>
<dbReference type="EMBL" id="BNBD01000007">
    <property type="protein sequence ID" value="GHF52177.1"/>
    <property type="molecule type" value="Genomic_DNA"/>
</dbReference>
<evidence type="ECO:0000313" key="3">
    <source>
        <dbReference type="Proteomes" id="UP000638313"/>
    </source>
</evidence>
<keyword evidence="3" id="KW-1185">Reference proteome</keyword>
<dbReference type="PANTHER" id="PTHR21310">
    <property type="entry name" value="AMINOGLYCOSIDE PHOSPHOTRANSFERASE-RELATED-RELATED"/>
    <property type="match status" value="1"/>
</dbReference>